<accession>A0A0S4VW59</accession>
<name>A0A0S4VW59_RALSL</name>
<evidence type="ECO:0000313" key="1">
    <source>
        <dbReference type="EMBL" id="CUV38506.1"/>
    </source>
</evidence>
<protein>
    <submittedName>
        <fullName evidence="1">Uncharacterized protein</fullName>
    </submittedName>
</protein>
<organism evidence="1">
    <name type="scientific">Ralstonia solanacearum</name>
    <name type="common">Pseudomonas solanacearum</name>
    <dbReference type="NCBI Taxonomy" id="305"/>
    <lineage>
        <taxon>Bacteria</taxon>
        <taxon>Pseudomonadati</taxon>
        <taxon>Pseudomonadota</taxon>
        <taxon>Betaproteobacteria</taxon>
        <taxon>Burkholderiales</taxon>
        <taxon>Burkholderiaceae</taxon>
        <taxon>Ralstonia</taxon>
        <taxon>Ralstonia solanacearum species complex</taxon>
    </lineage>
</organism>
<proteinExistence type="predicted"/>
<dbReference type="EMBL" id="LN899826">
    <property type="protein sequence ID" value="CUV38506.1"/>
    <property type="molecule type" value="Genomic_DNA"/>
</dbReference>
<sequence length="92" mass="9813">MIFTISLMANVTAPTSGGLSLRTVVSAAFRILTSPRSYRSPARDAYATAILRSSRSVLTSTTRFSSMMFFTKMLGAALSGASRVCRESAHTG</sequence>
<gene>
    <name evidence="1" type="ORF">TF3108_v1_140001</name>
</gene>
<dbReference type="AlphaFoldDB" id="A0A0S4VW59"/>
<reference evidence="1" key="1">
    <citation type="submission" date="2015-10" db="EMBL/GenBank/DDBJ databases">
        <authorList>
            <person name="Gilbert D.G."/>
        </authorList>
    </citation>
    <scope>NUCLEOTIDE SEQUENCE</scope>
    <source>
        <strain evidence="1">Phyl III-seqv23</strain>
    </source>
</reference>